<dbReference type="EMBL" id="JBHLUX010000037">
    <property type="protein sequence ID" value="MFC0471899.1"/>
    <property type="molecule type" value="Genomic_DNA"/>
</dbReference>
<dbReference type="RefSeq" id="WP_335961733.1">
    <property type="nucleotide sequence ID" value="NZ_JAXBLX010000020.1"/>
</dbReference>
<protein>
    <submittedName>
        <fullName evidence="2">Uncharacterized protein</fullName>
    </submittedName>
</protein>
<evidence type="ECO:0000313" key="2">
    <source>
        <dbReference type="EMBL" id="MFC0471899.1"/>
    </source>
</evidence>
<reference evidence="2 3" key="1">
    <citation type="submission" date="2024-09" db="EMBL/GenBank/DDBJ databases">
        <authorList>
            <person name="Sun Q."/>
            <person name="Mori K."/>
        </authorList>
    </citation>
    <scope>NUCLEOTIDE SEQUENCE [LARGE SCALE GENOMIC DNA]</scope>
    <source>
        <strain evidence="2 3">NCAIM B.02610</strain>
    </source>
</reference>
<keyword evidence="3" id="KW-1185">Reference proteome</keyword>
<comment type="caution">
    <text evidence="2">The sequence shown here is derived from an EMBL/GenBank/DDBJ whole genome shotgun (WGS) entry which is preliminary data.</text>
</comment>
<evidence type="ECO:0000256" key="1">
    <source>
        <dbReference type="SAM" id="Phobius"/>
    </source>
</evidence>
<keyword evidence="1" id="KW-1133">Transmembrane helix</keyword>
<organism evidence="2 3">
    <name type="scientific">Halalkalibacter kiskunsagensis</name>
    <dbReference type="NCBI Taxonomy" id="1548599"/>
    <lineage>
        <taxon>Bacteria</taxon>
        <taxon>Bacillati</taxon>
        <taxon>Bacillota</taxon>
        <taxon>Bacilli</taxon>
        <taxon>Bacillales</taxon>
        <taxon>Bacillaceae</taxon>
        <taxon>Halalkalibacter</taxon>
    </lineage>
</organism>
<accession>A0ABV6KF84</accession>
<evidence type="ECO:0000313" key="3">
    <source>
        <dbReference type="Proteomes" id="UP001589838"/>
    </source>
</evidence>
<sequence length="154" mass="18489">MNILCEFIRLLVIPIVIALSTVYFKDLFDAKKEKRKEQKDQEKQLAELETHFYKIHSHYNTLNHLIQDDTVNVKRCLNESKEIYKYLNEVNMDILPRDIKFSCGHLLHAFSERINDLEDIQQDYIQRDLTRQLSIAINLMRTQYIEPLKKHIEI</sequence>
<dbReference type="Proteomes" id="UP001589838">
    <property type="component" value="Unassembled WGS sequence"/>
</dbReference>
<gene>
    <name evidence="2" type="ORF">ACFFHM_15695</name>
</gene>
<name>A0ABV6KF84_9BACI</name>
<proteinExistence type="predicted"/>
<keyword evidence="1" id="KW-0812">Transmembrane</keyword>
<keyword evidence="1" id="KW-0472">Membrane</keyword>
<feature type="transmembrane region" description="Helical" evidence="1">
    <location>
        <begin position="6"/>
        <end position="24"/>
    </location>
</feature>